<organism evidence="5 6">
    <name type="scientific">Rhizoclosmatium globosum</name>
    <dbReference type="NCBI Taxonomy" id="329046"/>
    <lineage>
        <taxon>Eukaryota</taxon>
        <taxon>Fungi</taxon>
        <taxon>Fungi incertae sedis</taxon>
        <taxon>Chytridiomycota</taxon>
        <taxon>Chytridiomycota incertae sedis</taxon>
        <taxon>Chytridiomycetes</taxon>
        <taxon>Chytridiales</taxon>
        <taxon>Chytriomycetaceae</taxon>
        <taxon>Rhizoclosmatium</taxon>
    </lineage>
</organism>
<accession>A0A1Y2CTF7</accession>
<dbReference type="SUPFAM" id="SSF54928">
    <property type="entry name" value="RNA-binding domain, RBD"/>
    <property type="match status" value="2"/>
</dbReference>
<dbReference type="AlphaFoldDB" id="A0A1Y2CTF7"/>
<dbReference type="InterPro" id="IPR050502">
    <property type="entry name" value="Euk_RNA-bind_prot"/>
</dbReference>
<evidence type="ECO:0000313" key="6">
    <source>
        <dbReference type="Proteomes" id="UP000193642"/>
    </source>
</evidence>
<feature type="region of interest" description="Disordered" evidence="3">
    <location>
        <begin position="319"/>
        <end position="344"/>
    </location>
</feature>
<feature type="domain" description="RRM" evidence="4">
    <location>
        <begin position="18"/>
        <end position="97"/>
    </location>
</feature>
<protein>
    <recommendedName>
        <fullName evidence="4">RRM domain-containing protein</fullName>
    </recommendedName>
</protein>
<comment type="caution">
    <text evidence="5">The sequence shown here is derived from an EMBL/GenBank/DDBJ whole genome shotgun (WGS) entry which is preliminary data.</text>
</comment>
<keyword evidence="6" id="KW-1185">Reference proteome</keyword>
<evidence type="ECO:0000256" key="2">
    <source>
        <dbReference type="PROSITE-ProRule" id="PRU00176"/>
    </source>
</evidence>
<dbReference type="GO" id="GO:0003729">
    <property type="term" value="F:mRNA binding"/>
    <property type="evidence" value="ECO:0007669"/>
    <property type="project" value="TreeGrafter"/>
</dbReference>
<feature type="non-terminal residue" evidence="5">
    <location>
        <position position="1"/>
    </location>
</feature>
<dbReference type="PANTHER" id="PTHR48025:SF1">
    <property type="entry name" value="RRM DOMAIN-CONTAINING PROTEIN"/>
    <property type="match status" value="1"/>
</dbReference>
<feature type="domain" description="RRM" evidence="4">
    <location>
        <begin position="243"/>
        <end position="320"/>
    </location>
</feature>
<dbReference type="Pfam" id="PF00076">
    <property type="entry name" value="RRM_1"/>
    <property type="match status" value="2"/>
</dbReference>
<evidence type="ECO:0000256" key="1">
    <source>
        <dbReference type="ARBA" id="ARBA00022884"/>
    </source>
</evidence>
<name>A0A1Y2CTF7_9FUNG</name>
<reference evidence="5 6" key="1">
    <citation type="submission" date="2016-07" db="EMBL/GenBank/DDBJ databases">
        <title>Pervasive Adenine N6-methylation of Active Genes in Fungi.</title>
        <authorList>
            <consortium name="DOE Joint Genome Institute"/>
            <person name="Mondo S.J."/>
            <person name="Dannebaum R.O."/>
            <person name="Kuo R.C."/>
            <person name="Labutti K."/>
            <person name="Haridas S."/>
            <person name="Kuo A."/>
            <person name="Salamov A."/>
            <person name="Ahrendt S.R."/>
            <person name="Lipzen A."/>
            <person name="Sullivan W."/>
            <person name="Andreopoulos W.B."/>
            <person name="Clum A."/>
            <person name="Lindquist E."/>
            <person name="Daum C."/>
            <person name="Ramamoorthy G.K."/>
            <person name="Gryganskyi A."/>
            <person name="Culley D."/>
            <person name="Magnuson J.K."/>
            <person name="James T.Y."/>
            <person name="O'Malley M.A."/>
            <person name="Stajich J.E."/>
            <person name="Spatafora J.W."/>
            <person name="Visel A."/>
            <person name="Grigoriev I.V."/>
        </authorList>
    </citation>
    <scope>NUCLEOTIDE SEQUENCE [LARGE SCALE GENOMIC DNA]</scope>
    <source>
        <strain evidence="5 6">JEL800</strain>
    </source>
</reference>
<dbReference type="SMART" id="SM00360">
    <property type="entry name" value="RRM"/>
    <property type="match status" value="2"/>
</dbReference>
<dbReference type="PROSITE" id="PS50102">
    <property type="entry name" value="RRM"/>
    <property type="match status" value="2"/>
</dbReference>
<dbReference type="InterPro" id="IPR035979">
    <property type="entry name" value="RBD_domain_sf"/>
</dbReference>
<dbReference type="OrthoDB" id="1049195at2759"/>
<feature type="compositionally biased region" description="Polar residues" evidence="3">
    <location>
        <begin position="328"/>
        <end position="344"/>
    </location>
</feature>
<keyword evidence="1 2" id="KW-0694">RNA-binding</keyword>
<dbReference type="STRING" id="329046.A0A1Y2CTF7"/>
<dbReference type="EMBL" id="MCGO01000007">
    <property type="protein sequence ID" value="ORY50350.1"/>
    <property type="molecule type" value="Genomic_DNA"/>
</dbReference>
<evidence type="ECO:0000259" key="4">
    <source>
        <dbReference type="PROSITE" id="PS50102"/>
    </source>
</evidence>
<dbReference type="CDD" id="cd00590">
    <property type="entry name" value="RRM_SF"/>
    <property type="match status" value="2"/>
</dbReference>
<dbReference type="Proteomes" id="UP000193642">
    <property type="component" value="Unassembled WGS sequence"/>
</dbReference>
<dbReference type="InterPro" id="IPR012677">
    <property type="entry name" value="Nucleotide-bd_a/b_plait_sf"/>
</dbReference>
<dbReference type="Gene3D" id="3.30.70.330">
    <property type="match status" value="2"/>
</dbReference>
<evidence type="ECO:0000256" key="3">
    <source>
        <dbReference type="SAM" id="MobiDB-lite"/>
    </source>
</evidence>
<dbReference type="InterPro" id="IPR000504">
    <property type="entry name" value="RRM_dom"/>
</dbReference>
<proteinExistence type="predicted"/>
<evidence type="ECO:0000313" key="5">
    <source>
        <dbReference type="EMBL" id="ORY50350.1"/>
    </source>
</evidence>
<dbReference type="PANTHER" id="PTHR48025">
    <property type="entry name" value="OS02G0815200 PROTEIN"/>
    <property type="match status" value="1"/>
</dbReference>
<gene>
    <name evidence="5" type="ORF">BCR33DRAFT_713173</name>
</gene>
<sequence length="344" mass="38303">RAATRKNINQNAAELDSVVLYVGNIPFASHWSQVRDLFTQSGKVLRVDSASDGRGNPKGFATVTMGSNAEAKRPLITEMFHGSDFGGRCLYVRMNREQQKEKTNQIPALGFDISVSSHAEISSSDIVQVDTTSQFKGVSIATQTFDFEKIHQCFQRDVDEEVMQDLIAELATAKLLQQQALNASQKFKEEKEDMDGFLNGLLLRLENVGLLLSSPNPACVVSQLPSKIPALYRPVAVRPQLFTIVYVGNLNLSVTLSDLKELFRNVGNVIRVSIETDDKDASKVNGAVTLSTWNEAKKAVDMYHGFEWKGRRIEVQRNVAKGSDRQQRQNNEAAIDQINKQQRG</sequence>